<keyword evidence="1" id="KW-1133">Transmembrane helix</keyword>
<dbReference type="Gramene" id="Jr08_18010_p1">
    <property type="protein sequence ID" value="cds.Jr08_18010_p1"/>
    <property type="gene ID" value="Jr08_18010"/>
</dbReference>
<proteinExistence type="predicted"/>
<dbReference type="PANTHER" id="PTHR35752">
    <property type="entry name" value="G-PROTEIN COUPLED RECEPTOR"/>
    <property type="match status" value="1"/>
</dbReference>
<feature type="transmembrane region" description="Helical" evidence="1">
    <location>
        <begin position="388"/>
        <end position="412"/>
    </location>
</feature>
<keyword evidence="1" id="KW-0812">Transmembrane</keyword>
<evidence type="ECO:0000313" key="2">
    <source>
        <dbReference type="EMBL" id="KAF5463078.1"/>
    </source>
</evidence>
<dbReference type="PANTHER" id="PTHR35752:SF1">
    <property type="entry name" value="G-PROTEIN COUPLED RECEPTOR"/>
    <property type="match status" value="1"/>
</dbReference>
<evidence type="ECO:0000256" key="1">
    <source>
        <dbReference type="SAM" id="Phobius"/>
    </source>
</evidence>
<dbReference type="AlphaFoldDB" id="A0A833UX06"/>
<name>A0A833UX06_JUGRE</name>
<gene>
    <name evidence="2" type="ORF">F2P56_019022</name>
</gene>
<evidence type="ECO:0000313" key="3">
    <source>
        <dbReference type="Proteomes" id="UP000619265"/>
    </source>
</evidence>
<organism evidence="2 3">
    <name type="scientific">Juglans regia</name>
    <name type="common">English walnut</name>
    <dbReference type="NCBI Taxonomy" id="51240"/>
    <lineage>
        <taxon>Eukaryota</taxon>
        <taxon>Viridiplantae</taxon>
        <taxon>Streptophyta</taxon>
        <taxon>Embryophyta</taxon>
        <taxon>Tracheophyta</taxon>
        <taxon>Spermatophyta</taxon>
        <taxon>Magnoliopsida</taxon>
        <taxon>eudicotyledons</taxon>
        <taxon>Gunneridae</taxon>
        <taxon>Pentapetalae</taxon>
        <taxon>rosids</taxon>
        <taxon>fabids</taxon>
        <taxon>Fagales</taxon>
        <taxon>Juglandaceae</taxon>
        <taxon>Juglans</taxon>
    </lineage>
</organism>
<comment type="caution">
    <text evidence="2">The sequence shown here is derived from an EMBL/GenBank/DDBJ whole genome shotgun (WGS) entry which is preliminary data.</text>
</comment>
<reference evidence="2" key="2">
    <citation type="submission" date="2020-03" db="EMBL/GenBank/DDBJ databases">
        <title>Walnut 2.0.</title>
        <authorList>
            <person name="Marrano A."/>
            <person name="Britton M."/>
            <person name="Zimin A.V."/>
            <person name="Zaini P.A."/>
            <person name="Workman R."/>
            <person name="Puiu D."/>
            <person name="Bianco L."/>
            <person name="Allen B.J."/>
            <person name="Troggio M."/>
            <person name="Leslie C.A."/>
            <person name="Timp W."/>
            <person name="Dendekar A."/>
            <person name="Salzberg S.L."/>
            <person name="Neale D.B."/>
        </authorList>
    </citation>
    <scope>NUCLEOTIDE SEQUENCE</scope>
    <source>
        <tissue evidence="2">Leaves</tissue>
    </source>
</reference>
<feature type="transmembrane region" description="Helical" evidence="1">
    <location>
        <begin position="75"/>
        <end position="97"/>
    </location>
</feature>
<dbReference type="Proteomes" id="UP000619265">
    <property type="component" value="Unassembled WGS sequence"/>
</dbReference>
<keyword evidence="1" id="KW-0472">Membrane</keyword>
<protein>
    <submittedName>
        <fullName evidence="2">Uncharacterized protein</fullName>
    </submittedName>
</protein>
<dbReference type="EMBL" id="LIHL02000008">
    <property type="protein sequence ID" value="KAF5463078.1"/>
    <property type="molecule type" value="Genomic_DNA"/>
</dbReference>
<sequence>MNNFPSNSCVAATQLANTFSSTFHFAALTCRVHWRLQLVFPRCAMQILEAFLLLKFRRGCCKFEAMRQQLGVRSLSWLFMIGTAVVLQALGAASVVVPSSNCYVLDNSSRIVDFSSWAGNIFEYEGKVLLYNFALLQDSDLVVRFCKDVESRSQAGYVGFGRYDLSNYFVAGSGQVDFVQGFFNGDLMNCENSYDKRGRTAQVNVICGSCLNGKCKGGLGCICNFTYESTCRVFVELSIPCERPGPRIFQGFTVGFHPRSWEVVYNGMTQLGFEKSHHDFSFLTEQTHVALYMTAIASLSNLVQKPIIKVVPENGLEVRLSGSGATGTPPTTLSPTVVIVDWRCETASDSPYEVNVTIPVEGYDPIQFILTKMCEYRQDQGGDATRGWAIFGLLSCTFIVLSTLFCVGGFIYKTRVERLHGIDALPGMTILSACLETVSGAGQGYSRAEDLNAAFAKASWESPSVSVQGARIPSEKNYGSI</sequence>
<accession>A0A833UX06</accession>
<reference evidence="2" key="1">
    <citation type="submission" date="2015-10" db="EMBL/GenBank/DDBJ databases">
        <authorList>
            <person name="Martinez-Garcia P.J."/>
            <person name="Crepeau M.W."/>
            <person name="Puiu D."/>
            <person name="Gonzalez-Ibeas D."/>
            <person name="Whalen J."/>
            <person name="Stevens K."/>
            <person name="Paul R."/>
            <person name="Butterfield T."/>
            <person name="Britton M."/>
            <person name="Reagan R."/>
            <person name="Chakraborty S."/>
            <person name="Walawage S.L."/>
            <person name="Vasquez-Gross H.A."/>
            <person name="Cardeno C."/>
            <person name="Famula R."/>
            <person name="Pratt K."/>
            <person name="Kuruganti S."/>
            <person name="Aradhya M.K."/>
            <person name="Leslie C.A."/>
            <person name="Dandekar A.M."/>
            <person name="Salzberg S.L."/>
            <person name="Wegrzyn J.L."/>
            <person name="Langley C.H."/>
            <person name="Neale D.B."/>
        </authorList>
    </citation>
    <scope>NUCLEOTIDE SEQUENCE</scope>
    <source>
        <tissue evidence="2">Leaves</tissue>
    </source>
</reference>